<evidence type="ECO:0000313" key="9">
    <source>
        <dbReference type="Proteomes" id="UP000032737"/>
    </source>
</evidence>
<dbReference type="KEGG" id="abra:BN85305100"/>
<dbReference type="EMBL" id="FO681348">
    <property type="protein sequence ID" value="CCV65531.1"/>
    <property type="molecule type" value="Genomic_DNA"/>
</dbReference>
<dbReference type="InterPro" id="IPR005911">
    <property type="entry name" value="YhcC-like"/>
</dbReference>
<dbReference type="STRING" id="61635.BN85305100"/>
<dbReference type="GO" id="GO:0051539">
    <property type="term" value="F:4 iron, 4 sulfur cluster binding"/>
    <property type="evidence" value="ECO:0007669"/>
    <property type="project" value="UniProtKB-KW"/>
</dbReference>
<dbReference type="SMART" id="SM00729">
    <property type="entry name" value="Elp3"/>
    <property type="match status" value="1"/>
</dbReference>
<dbReference type="Proteomes" id="UP000032737">
    <property type="component" value="Chromosome"/>
</dbReference>
<evidence type="ECO:0000256" key="1">
    <source>
        <dbReference type="ARBA" id="ARBA00001966"/>
    </source>
</evidence>
<name>U4KMX8_9MOLU</name>
<protein>
    <submittedName>
        <fullName evidence="8">Fe-S oxidoreductase, radical SAM superfamily</fullName>
    </submittedName>
</protein>
<dbReference type="InterPro" id="IPR006638">
    <property type="entry name" value="Elp3/MiaA/NifB-like_rSAM"/>
</dbReference>
<dbReference type="InterPro" id="IPR058240">
    <property type="entry name" value="rSAM_sf"/>
</dbReference>
<dbReference type="InterPro" id="IPR007197">
    <property type="entry name" value="rSAM"/>
</dbReference>
<comment type="cofactor">
    <cofactor evidence="1">
        <name>[4Fe-4S] cluster</name>
        <dbReference type="ChEBI" id="CHEBI:49883"/>
    </cofactor>
</comment>
<dbReference type="SUPFAM" id="SSF102114">
    <property type="entry name" value="Radical SAM enzymes"/>
    <property type="match status" value="1"/>
</dbReference>
<keyword evidence="9" id="KW-1185">Reference proteome</keyword>
<dbReference type="Pfam" id="PF04055">
    <property type="entry name" value="Radical_SAM"/>
    <property type="match status" value="1"/>
</dbReference>
<keyword evidence="6" id="KW-0411">Iron-sulfur</keyword>
<dbReference type="PANTHER" id="PTHR11135:SF1">
    <property type="entry name" value="PROTEIN YHCC"/>
    <property type="match status" value="1"/>
</dbReference>
<evidence type="ECO:0000256" key="4">
    <source>
        <dbReference type="ARBA" id="ARBA00022723"/>
    </source>
</evidence>
<keyword evidence="2" id="KW-0004">4Fe-4S</keyword>
<dbReference type="OrthoDB" id="9801689at2"/>
<evidence type="ECO:0000256" key="3">
    <source>
        <dbReference type="ARBA" id="ARBA00022691"/>
    </source>
</evidence>
<feature type="domain" description="Radical SAM core" evidence="7">
    <location>
        <begin position="19"/>
        <end position="268"/>
    </location>
</feature>
<evidence type="ECO:0000256" key="6">
    <source>
        <dbReference type="ARBA" id="ARBA00023014"/>
    </source>
</evidence>
<evidence type="ECO:0000259" key="7">
    <source>
        <dbReference type="PROSITE" id="PS51918"/>
    </source>
</evidence>
<dbReference type="HOGENOM" id="CLU_060920_0_0_14"/>
<accession>U4KMX8</accession>
<evidence type="ECO:0000313" key="8">
    <source>
        <dbReference type="EMBL" id="CCV65531.1"/>
    </source>
</evidence>
<dbReference type="AlphaFoldDB" id="U4KMX8"/>
<organism evidence="8 9">
    <name type="scientific">Acholeplasma brassicae</name>
    <dbReference type="NCBI Taxonomy" id="61635"/>
    <lineage>
        <taxon>Bacteria</taxon>
        <taxon>Bacillati</taxon>
        <taxon>Mycoplasmatota</taxon>
        <taxon>Mollicutes</taxon>
        <taxon>Acholeplasmatales</taxon>
        <taxon>Acholeplasmataceae</taxon>
        <taxon>Acholeplasma</taxon>
    </lineage>
</organism>
<dbReference type="Pfam" id="PF16199">
    <property type="entry name" value="Radical_SAM_C"/>
    <property type="match status" value="1"/>
</dbReference>
<dbReference type="NCBIfam" id="TIGR01212">
    <property type="entry name" value="TIGR01212 family radical SAM protein"/>
    <property type="match status" value="1"/>
</dbReference>
<dbReference type="InterPro" id="IPR039661">
    <property type="entry name" value="ELP3"/>
</dbReference>
<dbReference type="PANTHER" id="PTHR11135">
    <property type="entry name" value="HISTONE ACETYLTRANSFERASE-RELATED"/>
    <property type="match status" value="1"/>
</dbReference>
<dbReference type="SFLD" id="SFLDG01086">
    <property type="entry name" value="elongater_protein-like"/>
    <property type="match status" value="1"/>
</dbReference>
<keyword evidence="3" id="KW-0949">S-adenosyl-L-methionine</keyword>
<dbReference type="Gene3D" id="3.80.30.20">
    <property type="entry name" value="tm_1862 like domain"/>
    <property type="match status" value="1"/>
</dbReference>
<dbReference type="GO" id="GO:0046872">
    <property type="term" value="F:metal ion binding"/>
    <property type="evidence" value="ECO:0007669"/>
    <property type="project" value="UniProtKB-KW"/>
</dbReference>
<dbReference type="PROSITE" id="PS51918">
    <property type="entry name" value="RADICAL_SAM"/>
    <property type="match status" value="1"/>
</dbReference>
<keyword evidence="5" id="KW-0408">Iron</keyword>
<dbReference type="InterPro" id="IPR023404">
    <property type="entry name" value="rSAM_horseshoe"/>
</dbReference>
<evidence type="ECO:0000256" key="5">
    <source>
        <dbReference type="ARBA" id="ARBA00023004"/>
    </source>
</evidence>
<dbReference type="InterPro" id="IPR032432">
    <property type="entry name" value="Radical_SAM_C"/>
</dbReference>
<evidence type="ECO:0000256" key="2">
    <source>
        <dbReference type="ARBA" id="ARBA00022485"/>
    </source>
</evidence>
<sequence length="312" mass="36128">MNLMNTEKHYNTLNNYYRTKYQKKVFKIALNGNFTCPNIDGTVARGGCTFCTPLGSGDFAGNKYQPLKEQFTNIKEMMHLKWKDEAFYVVYFQANTNTHGPIEKIKALFDEAITLDPNIKMISIATRPDSLGKDVLDYLEELNQKMPVQVELGLQTIHQETSDLINRAHDLACFDEAVFALRNRGIEVVVHIINGLPYETKEMMLDTLKHLNTLDIQGIKIHMLHVMEKTKMGFDYKKNPFPILSLEDYVDITVLQLRHLRKDIIVHRVTGDAPLKLLIEPKWTIKKFVVQNEIDKLMRKENFFQGDLYEAL</sequence>
<dbReference type="RefSeq" id="WP_030004386.1">
    <property type="nucleotide sequence ID" value="NC_022549.1"/>
</dbReference>
<gene>
    <name evidence="8" type="ORF">BN85305100</name>
</gene>
<dbReference type="GO" id="GO:0003824">
    <property type="term" value="F:catalytic activity"/>
    <property type="evidence" value="ECO:0007669"/>
    <property type="project" value="InterPro"/>
</dbReference>
<keyword evidence="4" id="KW-0479">Metal-binding</keyword>
<dbReference type="SFLD" id="SFLDS00029">
    <property type="entry name" value="Radical_SAM"/>
    <property type="match status" value="1"/>
</dbReference>
<reference evidence="8 9" key="1">
    <citation type="journal article" date="2013" name="J. Mol. Microbiol. Biotechnol.">
        <title>Analysis of the Complete Genomes of Acholeplasma brassicae , A. palmae and A. laidlawii and Their Comparison to the Obligate Parasites from ' Candidatus Phytoplasma'.</title>
        <authorList>
            <person name="Kube M."/>
            <person name="Siewert C."/>
            <person name="Migdoll A.M."/>
            <person name="Duduk B."/>
            <person name="Holz S."/>
            <person name="Rabus R."/>
            <person name="Seemuller E."/>
            <person name="Mitrovic J."/>
            <person name="Muller I."/>
            <person name="Buttner C."/>
            <person name="Reinhardt R."/>
        </authorList>
    </citation>
    <scope>NUCLEOTIDE SEQUENCE [LARGE SCALE GENOMIC DNA]</scope>
    <source>
        <strain evidence="9">0502</strain>
    </source>
</reference>
<dbReference type="SFLD" id="SFLDG01091">
    <property type="entry name" value="uncharacterized_CHP01210-like"/>
    <property type="match status" value="1"/>
</dbReference>
<proteinExistence type="predicted"/>